<proteinExistence type="predicted"/>
<keyword evidence="1" id="KW-1185">Reference proteome</keyword>
<evidence type="ECO:0000313" key="2">
    <source>
        <dbReference type="WBParaSite" id="nRc.2.0.1.t11365-RA"/>
    </source>
</evidence>
<sequence>MAIHIRATNASLALHQYFREHYRPSYREQQPPISHDVAALILRWVAGLWAKELGVIDALHTTHLALFLYKARGLDNPSCSLQAYNMAVSLIDSWMAYPQYGPFPQPPDIADIQ</sequence>
<dbReference type="Proteomes" id="UP000887565">
    <property type="component" value="Unplaced"/>
</dbReference>
<dbReference type="WBParaSite" id="nRc.2.0.1.t11365-RA">
    <property type="protein sequence ID" value="nRc.2.0.1.t11365-RA"/>
    <property type="gene ID" value="nRc.2.0.1.g11365"/>
</dbReference>
<name>A0A915IB11_ROMCU</name>
<reference evidence="2" key="1">
    <citation type="submission" date="2022-11" db="UniProtKB">
        <authorList>
            <consortium name="WormBaseParasite"/>
        </authorList>
    </citation>
    <scope>IDENTIFICATION</scope>
</reference>
<protein>
    <submittedName>
        <fullName evidence="2">Uncharacterized protein</fullName>
    </submittedName>
</protein>
<accession>A0A915IB11</accession>
<evidence type="ECO:0000313" key="1">
    <source>
        <dbReference type="Proteomes" id="UP000887565"/>
    </source>
</evidence>
<dbReference type="AlphaFoldDB" id="A0A915IB11"/>
<organism evidence="1 2">
    <name type="scientific">Romanomermis culicivorax</name>
    <name type="common">Nematode worm</name>
    <dbReference type="NCBI Taxonomy" id="13658"/>
    <lineage>
        <taxon>Eukaryota</taxon>
        <taxon>Metazoa</taxon>
        <taxon>Ecdysozoa</taxon>
        <taxon>Nematoda</taxon>
        <taxon>Enoplea</taxon>
        <taxon>Dorylaimia</taxon>
        <taxon>Mermithida</taxon>
        <taxon>Mermithoidea</taxon>
        <taxon>Mermithidae</taxon>
        <taxon>Romanomermis</taxon>
    </lineage>
</organism>